<evidence type="ECO:0000256" key="11">
    <source>
        <dbReference type="ARBA" id="ARBA00052919"/>
    </source>
</evidence>
<keyword evidence="4 15" id="KW-0021">Allosteric enzyme</keyword>
<keyword evidence="6 15" id="KW-0808">Transferase</keyword>
<dbReference type="SUPFAM" id="SSF53271">
    <property type="entry name" value="PRTase-like"/>
    <property type="match status" value="1"/>
</dbReference>
<evidence type="ECO:0000256" key="12">
    <source>
        <dbReference type="ARBA" id="ARBA00056901"/>
    </source>
</evidence>
<feature type="binding site" evidence="15">
    <location>
        <position position="291"/>
    </location>
    <ligand>
        <name>5-phospho-alpha-D-ribose 1-diphosphate</name>
        <dbReference type="ChEBI" id="CHEBI:58017"/>
    </ligand>
</feature>
<evidence type="ECO:0000256" key="8">
    <source>
        <dbReference type="ARBA" id="ARBA00022842"/>
    </source>
</evidence>
<dbReference type="CDD" id="cd06223">
    <property type="entry name" value="PRTases_typeI"/>
    <property type="match status" value="1"/>
</dbReference>
<dbReference type="HAMAP" id="MF_01218_B">
    <property type="entry name" value="Upp_B"/>
    <property type="match status" value="1"/>
</dbReference>
<dbReference type="NCBIfam" id="TIGR01091">
    <property type="entry name" value="upp"/>
    <property type="match status" value="1"/>
</dbReference>
<dbReference type="Pfam" id="PF14681">
    <property type="entry name" value="UPRTase"/>
    <property type="match status" value="1"/>
</dbReference>
<dbReference type="NCBIfam" id="NF001097">
    <property type="entry name" value="PRK00129.1"/>
    <property type="match status" value="1"/>
</dbReference>
<dbReference type="Proteomes" id="UP000234433">
    <property type="component" value="Unassembled WGS sequence"/>
</dbReference>
<dbReference type="InterPro" id="IPR050054">
    <property type="entry name" value="UPRTase/APRTase"/>
</dbReference>
<keyword evidence="9 15" id="KW-0342">GTP-binding</keyword>
<organism evidence="17 18">
    <name type="scientific">Brevibacterium antiquum CNRZ 918</name>
    <dbReference type="NCBI Taxonomy" id="1255637"/>
    <lineage>
        <taxon>Bacteria</taxon>
        <taxon>Bacillati</taxon>
        <taxon>Actinomycetota</taxon>
        <taxon>Actinomycetes</taxon>
        <taxon>Micrococcales</taxon>
        <taxon>Brevibacteriaceae</taxon>
        <taxon>Brevibacterium</taxon>
    </lineage>
</organism>
<comment type="activity regulation">
    <text evidence="15">Allosterically activated by GTP.</text>
</comment>
<evidence type="ECO:0000256" key="3">
    <source>
        <dbReference type="ARBA" id="ARBA00011894"/>
    </source>
</evidence>
<gene>
    <name evidence="15" type="primary">upp</name>
    <name evidence="17" type="ORF">BANT918_01121</name>
</gene>
<dbReference type="AlphaFoldDB" id="A0A2H1IVP2"/>
<evidence type="ECO:0000256" key="10">
    <source>
        <dbReference type="ARBA" id="ARBA00031082"/>
    </source>
</evidence>
<feature type="binding site" evidence="15">
    <location>
        <position position="415"/>
    </location>
    <ligand>
        <name>5-phospho-alpha-D-ribose 1-diphosphate</name>
        <dbReference type="ChEBI" id="CHEBI:58017"/>
    </ligand>
</feature>
<dbReference type="InterPro" id="IPR034332">
    <property type="entry name" value="Upp_B"/>
</dbReference>
<dbReference type="EC" id="2.4.2.9" evidence="3 15"/>
<feature type="binding site" evidence="15">
    <location>
        <position position="409"/>
    </location>
    <ligand>
        <name>uracil</name>
        <dbReference type="ChEBI" id="CHEBI:17568"/>
    </ligand>
</feature>
<feature type="domain" description="Phosphoribosyltransferase" evidence="16">
    <location>
        <begin position="218"/>
        <end position="422"/>
    </location>
</feature>
<comment type="cofactor">
    <cofactor evidence="15">
        <name>Mg(2+)</name>
        <dbReference type="ChEBI" id="CHEBI:18420"/>
    </cofactor>
    <text evidence="15">Binds 1 Mg(2+) ion per subunit. The magnesium is bound as Mg-PRPP.</text>
</comment>
<comment type="similarity">
    <text evidence="2 15">Belongs to the UPRTase family.</text>
</comment>
<evidence type="ECO:0000256" key="13">
    <source>
        <dbReference type="ARBA" id="ARBA00072146"/>
    </source>
</evidence>
<evidence type="ECO:0000313" key="17">
    <source>
        <dbReference type="EMBL" id="SMX79228.1"/>
    </source>
</evidence>
<dbReference type="GO" id="GO:0006223">
    <property type="term" value="P:uracil salvage"/>
    <property type="evidence" value="ECO:0007669"/>
    <property type="project" value="InterPro"/>
</dbReference>
<dbReference type="GO" id="GO:0004845">
    <property type="term" value="F:uracil phosphoribosyltransferase activity"/>
    <property type="evidence" value="ECO:0007669"/>
    <property type="project" value="UniProtKB-UniRule"/>
</dbReference>
<evidence type="ECO:0000256" key="9">
    <source>
        <dbReference type="ARBA" id="ARBA00023134"/>
    </source>
</evidence>
<evidence type="ECO:0000256" key="5">
    <source>
        <dbReference type="ARBA" id="ARBA00022676"/>
    </source>
</evidence>
<evidence type="ECO:0000256" key="1">
    <source>
        <dbReference type="ARBA" id="ARBA00005180"/>
    </source>
</evidence>
<keyword evidence="7 15" id="KW-0547">Nucleotide-binding</keyword>
<protein>
    <recommendedName>
        <fullName evidence="13 15">Uracil phosphoribosyltransferase</fullName>
        <ecNumber evidence="3 15">2.4.2.9</ecNumber>
    </recommendedName>
    <alternativeName>
        <fullName evidence="10 15">UMP pyrophosphorylase</fullName>
    </alternativeName>
    <alternativeName>
        <fullName evidence="14 15">UPRTase</fullName>
    </alternativeName>
</protein>
<evidence type="ECO:0000313" key="18">
    <source>
        <dbReference type="Proteomes" id="UP000234433"/>
    </source>
</evidence>
<evidence type="ECO:0000256" key="14">
    <source>
        <dbReference type="ARBA" id="ARBA00079807"/>
    </source>
</evidence>
<feature type="binding site" evidence="15">
    <location>
        <begin position="414"/>
        <end position="416"/>
    </location>
    <ligand>
        <name>uracil</name>
        <dbReference type="ChEBI" id="CHEBI:17568"/>
    </ligand>
</feature>
<dbReference type="GO" id="GO:0000287">
    <property type="term" value="F:magnesium ion binding"/>
    <property type="evidence" value="ECO:0007669"/>
    <property type="project" value="UniProtKB-UniRule"/>
</dbReference>
<dbReference type="Gene3D" id="3.40.50.2020">
    <property type="match status" value="1"/>
</dbReference>
<dbReference type="FunFam" id="3.40.50.2020:FF:000003">
    <property type="entry name" value="Uracil phosphoribosyltransferase"/>
    <property type="match status" value="1"/>
</dbReference>
<sequence length="425" mass="46059">MNSAGGLELVGEPDGLTDVGDDAGRVRAVLLHLFDEFGGQDSAVGIDLGIAAPFGVSVELEHRDLFLLGVVIGLGCRLVVETELLFRLRLIGVGLGIEEVGEDICEGTELNGTQVRQEDSDLVVFADSHEAEPFVLVLDDRDRFAVFRPGGLHHLDEAVEIGGIPNIDIERTKTIAGFGKDLSEVGHAPIVTLRPTFHHSSTREDEKFRTISPMRLHVADHPLIAHKLSVLRDQSTDSARFRQLTEELVMLLAYEATRSVAVEDKEITTPVTTFTGTRLAEPRPVVVPILRAGLGMLDGMLRILPTAEVGFLGMVRDEETFEPSAYADRLPDDLSGRQVFVVDPMLATGGTLAMAIDFLLARGARDVAAVCLVSAPEGVERIERDYAQSANVEIYTAALDEKLNEKGYIVPGLGDAGDRMYGIVD</sequence>
<dbReference type="InterPro" id="IPR005765">
    <property type="entry name" value="UPRT"/>
</dbReference>
<keyword evidence="5 15" id="KW-0328">Glycosyltransferase</keyword>
<dbReference type="PANTHER" id="PTHR32315">
    <property type="entry name" value="ADENINE PHOSPHORIBOSYLTRANSFERASE"/>
    <property type="match status" value="1"/>
</dbReference>
<comment type="function">
    <text evidence="12 15">Catalyzes the conversion of uracil and 5-phospho-alpha-D-ribose 1-diphosphate (PRPP) to UMP and diphosphate.</text>
</comment>
<name>A0A2H1IVP2_9MICO</name>
<reference evidence="17 18" key="1">
    <citation type="submission" date="2017-03" db="EMBL/GenBank/DDBJ databases">
        <authorList>
            <person name="Afonso C.L."/>
            <person name="Miller P.J."/>
            <person name="Scott M.A."/>
            <person name="Spackman E."/>
            <person name="Goraichik I."/>
            <person name="Dimitrov K.M."/>
            <person name="Suarez D.L."/>
            <person name="Swayne D.E."/>
        </authorList>
    </citation>
    <scope>NUCLEOTIDE SEQUENCE [LARGE SCALE GENOMIC DNA]</scope>
    <source>
        <strain evidence="17 18">CNRZ 918</strain>
    </source>
</reference>
<dbReference type="GO" id="GO:0044206">
    <property type="term" value="P:UMP salvage"/>
    <property type="evidence" value="ECO:0007669"/>
    <property type="project" value="UniProtKB-UniRule"/>
</dbReference>
<dbReference type="GO" id="GO:0005525">
    <property type="term" value="F:GTP binding"/>
    <property type="evidence" value="ECO:0007669"/>
    <property type="project" value="UniProtKB-KW"/>
</dbReference>
<comment type="pathway">
    <text evidence="1 15">Pyrimidine metabolism; UMP biosynthesis via salvage pathway; UMP from uracil: step 1/1.</text>
</comment>
<comment type="catalytic activity">
    <reaction evidence="11 15">
        <text>UMP + diphosphate = 5-phospho-alpha-D-ribose 1-diphosphate + uracil</text>
        <dbReference type="Rhea" id="RHEA:13017"/>
        <dbReference type="ChEBI" id="CHEBI:17568"/>
        <dbReference type="ChEBI" id="CHEBI:33019"/>
        <dbReference type="ChEBI" id="CHEBI:57865"/>
        <dbReference type="ChEBI" id="CHEBI:58017"/>
        <dbReference type="EC" id="2.4.2.9"/>
    </reaction>
</comment>
<dbReference type="GO" id="GO:0005737">
    <property type="term" value="C:cytoplasm"/>
    <property type="evidence" value="ECO:0007669"/>
    <property type="project" value="UniProtKB-ARBA"/>
</dbReference>
<dbReference type="EMBL" id="FXZD01000003">
    <property type="protein sequence ID" value="SMX79228.1"/>
    <property type="molecule type" value="Genomic_DNA"/>
</dbReference>
<evidence type="ECO:0000256" key="4">
    <source>
        <dbReference type="ARBA" id="ARBA00022533"/>
    </source>
</evidence>
<evidence type="ECO:0000256" key="15">
    <source>
        <dbReference type="HAMAP-Rule" id="MF_01218"/>
    </source>
</evidence>
<feature type="binding site" evidence="15">
    <location>
        <begin position="343"/>
        <end position="351"/>
    </location>
    <ligand>
        <name>5-phospho-alpha-D-ribose 1-diphosphate</name>
        <dbReference type="ChEBI" id="CHEBI:58017"/>
    </ligand>
</feature>
<evidence type="ECO:0000259" key="16">
    <source>
        <dbReference type="Pfam" id="PF14681"/>
    </source>
</evidence>
<keyword evidence="8 15" id="KW-0460">Magnesium</keyword>
<dbReference type="UniPathway" id="UPA00574">
    <property type="reaction ID" value="UER00636"/>
</dbReference>
<dbReference type="PANTHER" id="PTHR32315:SF4">
    <property type="entry name" value="URACIL PHOSPHORIBOSYLTRANSFERASE, CHLOROPLASTIC"/>
    <property type="match status" value="1"/>
</dbReference>
<dbReference type="InterPro" id="IPR029057">
    <property type="entry name" value="PRTase-like"/>
</dbReference>
<evidence type="ECO:0000256" key="7">
    <source>
        <dbReference type="ARBA" id="ARBA00022741"/>
    </source>
</evidence>
<accession>A0A2H1IVP2</accession>
<feature type="binding site" evidence="15">
    <location>
        <position position="316"/>
    </location>
    <ligand>
        <name>5-phospho-alpha-D-ribose 1-diphosphate</name>
        <dbReference type="ChEBI" id="CHEBI:58017"/>
    </ligand>
</feature>
<proteinExistence type="inferred from homology"/>
<evidence type="ECO:0000256" key="2">
    <source>
        <dbReference type="ARBA" id="ARBA00009516"/>
    </source>
</evidence>
<evidence type="ECO:0000256" key="6">
    <source>
        <dbReference type="ARBA" id="ARBA00022679"/>
    </source>
</evidence>
<dbReference type="InterPro" id="IPR000836">
    <property type="entry name" value="PRTase_dom"/>
</dbReference>